<dbReference type="PANTHER" id="PTHR44303:SF2">
    <property type="entry name" value="DNAJ HOMOLOG SUBFAMILY C MEMBER 16"/>
    <property type="match status" value="1"/>
</dbReference>
<name>A0A9X6RKR9_HYPEX</name>
<feature type="signal peptide" evidence="2">
    <location>
        <begin position="1"/>
        <end position="21"/>
    </location>
</feature>
<organism evidence="4 5">
    <name type="scientific">Hypsibius exemplaris</name>
    <name type="common">Freshwater tardigrade</name>
    <dbReference type="NCBI Taxonomy" id="2072580"/>
    <lineage>
        <taxon>Eukaryota</taxon>
        <taxon>Metazoa</taxon>
        <taxon>Ecdysozoa</taxon>
        <taxon>Tardigrada</taxon>
        <taxon>Eutardigrada</taxon>
        <taxon>Parachela</taxon>
        <taxon>Hypsibioidea</taxon>
        <taxon>Hypsibiidae</taxon>
        <taxon>Hypsibius</taxon>
    </lineage>
</organism>
<gene>
    <name evidence="4" type="ORF">BV898_15978</name>
</gene>
<evidence type="ECO:0000259" key="3">
    <source>
        <dbReference type="PROSITE" id="PS50076"/>
    </source>
</evidence>
<accession>A0A9X6RKR9</accession>
<evidence type="ECO:0000256" key="2">
    <source>
        <dbReference type="SAM" id="SignalP"/>
    </source>
</evidence>
<dbReference type="Proteomes" id="UP000192578">
    <property type="component" value="Unassembled WGS sequence"/>
</dbReference>
<dbReference type="AlphaFoldDB" id="A0A9X6RKR9"/>
<feature type="compositionally biased region" description="Basic and acidic residues" evidence="1">
    <location>
        <begin position="366"/>
        <end position="375"/>
    </location>
</feature>
<comment type="caution">
    <text evidence="4">The sequence shown here is derived from an EMBL/GenBank/DDBJ whole genome shotgun (WGS) entry which is preliminary data.</text>
</comment>
<protein>
    <submittedName>
        <fullName evidence="4">Chaperone protein DnaJ</fullName>
    </submittedName>
</protein>
<dbReference type="SUPFAM" id="SSF46565">
    <property type="entry name" value="Chaperone J-domain"/>
    <property type="match status" value="1"/>
</dbReference>
<feature type="region of interest" description="Disordered" evidence="1">
    <location>
        <begin position="79"/>
        <end position="98"/>
    </location>
</feature>
<dbReference type="PROSITE" id="PS00636">
    <property type="entry name" value="DNAJ_1"/>
    <property type="match status" value="1"/>
</dbReference>
<dbReference type="EMBL" id="MTYJ01000229">
    <property type="protein sequence ID" value="OWA51498.1"/>
    <property type="molecule type" value="Genomic_DNA"/>
</dbReference>
<evidence type="ECO:0000313" key="5">
    <source>
        <dbReference type="Proteomes" id="UP000192578"/>
    </source>
</evidence>
<keyword evidence="2" id="KW-0732">Signal</keyword>
<dbReference type="PANTHER" id="PTHR44303">
    <property type="entry name" value="DNAJ HOMOLOG SUBFAMILY C MEMBER 16"/>
    <property type="match status" value="1"/>
</dbReference>
<sequence length="414" mass="47258">MDLSAVVVLFLNFLLCFGISGDPYETLGVSRNADEYEIKRAYKRLAKKWHPDRSKSRDAEAKFMAIADAYQVLSDPTKKDNYDRYGNEEPSQQGHHHYQQYSSGGDQYFYFQSANGQRFAFRGDPFQQQDPFGRRRHQAWQTRTPLSERIWAKLKTLPRAALVLFGLEEVPSWAAISLAIATVVGCAVLFRMMDVDRSKEAADAEARVNKAPTEIWLHEMTCQTYNGLLRLQKPGCRTILLLLDTETRESLAKEFGQAVYPYRNHKTLTFGVVNLDKYLHWYIQLLRKSDACYGKPLHLELKNVIGTVLVLNNFKHCISIFHAKTTVIKPKDDDEGCYGFSSSSESEKSDVEAGVVNRKQKRKGKKSADEPKSAEIPDPAVDSPRLQGLSLWLERLFDGQIPKIQVEEWPKLTP</sequence>
<dbReference type="InterPro" id="IPR052448">
    <property type="entry name" value="DnaJ_C16_autophagy_reg"/>
</dbReference>
<feature type="chain" id="PRO_5040816113" evidence="2">
    <location>
        <begin position="22"/>
        <end position="414"/>
    </location>
</feature>
<dbReference type="InterPro" id="IPR001623">
    <property type="entry name" value="DnaJ_domain"/>
</dbReference>
<dbReference type="InterPro" id="IPR036869">
    <property type="entry name" value="J_dom_sf"/>
</dbReference>
<dbReference type="Pfam" id="PF00226">
    <property type="entry name" value="DnaJ"/>
    <property type="match status" value="1"/>
</dbReference>
<evidence type="ECO:0000256" key="1">
    <source>
        <dbReference type="SAM" id="MobiDB-lite"/>
    </source>
</evidence>
<dbReference type="InterPro" id="IPR018253">
    <property type="entry name" value="DnaJ_domain_CS"/>
</dbReference>
<dbReference type="SMART" id="SM00271">
    <property type="entry name" value="DnaJ"/>
    <property type="match status" value="1"/>
</dbReference>
<feature type="domain" description="J" evidence="3">
    <location>
        <begin position="22"/>
        <end position="86"/>
    </location>
</feature>
<keyword evidence="5" id="KW-1185">Reference proteome</keyword>
<dbReference type="CDD" id="cd06257">
    <property type="entry name" value="DnaJ"/>
    <property type="match status" value="1"/>
</dbReference>
<reference evidence="5" key="1">
    <citation type="submission" date="2017-01" db="EMBL/GenBank/DDBJ databases">
        <title>Comparative genomics of anhydrobiosis in the tardigrade Hypsibius dujardini.</title>
        <authorList>
            <person name="Yoshida Y."/>
            <person name="Koutsovoulos G."/>
            <person name="Laetsch D."/>
            <person name="Stevens L."/>
            <person name="Kumar S."/>
            <person name="Horikawa D."/>
            <person name="Ishino K."/>
            <person name="Komine S."/>
            <person name="Tomita M."/>
            <person name="Blaxter M."/>
            <person name="Arakawa K."/>
        </authorList>
    </citation>
    <scope>NUCLEOTIDE SEQUENCE [LARGE SCALE GENOMIC DNA]</scope>
    <source>
        <strain evidence="5">Z151</strain>
    </source>
</reference>
<feature type="region of interest" description="Disordered" evidence="1">
    <location>
        <begin position="339"/>
        <end position="384"/>
    </location>
</feature>
<evidence type="ECO:0000313" key="4">
    <source>
        <dbReference type="EMBL" id="OWA51498.1"/>
    </source>
</evidence>
<dbReference type="PRINTS" id="PR00625">
    <property type="entry name" value="JDOMAIN"/>
</dbReference>
<dbReference type="OrthoDB" id="10065037at2759"/>
<dbReference type="PROSITE" id="PS50076">
    <property type="entry name" value="DNAJ_2"/>
    <property type="match status" value="1"/>
</dbReference>
<dbReference type="Gene3D" id="1.10.287.110">
    <property type="entry name" value="DnaJ domain"/>
    <property type="match status" value="1"/>
</dbReference>
<proteinExistence type="predicted"/>